<name>A0A0U0S5B8_MYCTX</name>
<accession>A0A0U0S5B8</accession>
<gene>
    <name evidence="1" type="ORF">ERS007703_02869</name>
    <name evidence="2" type="ORF">ERS007720_02320</name>
</gene>
<proteinExistence type="predicted"/>
<protein>
    <submittedName>
        <fullName evidence="1">Uncharacterized protein</fullName>
    </submittedName>
</protein>
<sequence length="67" mass="7258">MIIAVNSAPNVSAVATWIASSVLGRQVPYREPPRLFDGDGLGQIPRLVDIVAAGARHRSREHLKRNG</sequence>
<reference evidence="3 4" key="2">
    <citation type="submission" date="2015-03" db="EMBL/GenBank/DDBJ databases">
        <authorList>
            <consortium name="Pathogen Informatics"/>
        </authorList>
    </citation>
    <scope>NUCLEOTIDE SEQUENCE [LARGE SCALE GENOMIC DNA]</scope>
    <source>
        <strain evidence="3">K00500041</strain>
        <strain evidence="2 4">M09401471</strain>
    </source>
</reference>
<dbReference type="Proteomes" id="UP000038802">
    <property type="component" value="Unassembled WGS sequence"/>
</dbReference>
<evidence type="ECO:0000313" key="2">
    <source>
        <dbReference type="EMBL" id="COW31331.1"/>
    </source>
</evidence>
<dbReference type="EMBL" id="CSAE01000345">
    <property type="protein sequence ID" value="COW14108.1"/>
    <property type="molecule type" value="Genomic_DNA"/>
</dbReference>
<organism evidence="1 3">
    <name type="scientific">Mycobacterium tuberculosis</name>
    <dbReference type="NCBI Taxonomy" id="1773"/>
    <lineage>
        <taxon>Bacteria</taxon>
        <taxon>Bacillati</taxon>
        <taxon>Actinomycetota</taxon>
        <taxon>Actinomycetes</taxon>
        <taxon>Mycobacteriales</taxon>
        <taxon>Mycobacteriaceae</taxon>
        <taxon>Mycobacterium</taxon>
        <taxon>Mycobacterium tuberculosis complex</taxon>
    </lineage>
</organism>
<evidence type="ECO:0000313" key="3">
    <source>
        <dbReference type="Proteomes" id="UP000038802"/>
    </source>
</evidence>
<dbReference type="EMBL" id="CSAJ01000290">
    <property type="protein sequence ID" value="COW31331.1"/>
    <property type="molecule type" value="Genomic_DNA"/>
</dbReference>
<evidence type="ECO:0000313" key="4">
    <source>
        <dbReference type="Proteomes" id="UP000044938"/>
    </source>
</evidence>
<reference evidence="1" key="1">
    <citation type="submission" date="2015-03" db="EMBL/GenBank/DDBJ databases">
        <authorList>
            <person name="Murphy D."/>
        </authorList>
    </citation>
    <scope>NUCLEOTIDE SEQUENCE [LARGE SCALE GENOMIC DNA]</scope>
    <source>
        <strain evidence="1">K00500041</strain>
    </source>
</reference>
<evidence type="ECO:0000313" key="1">
    <source>
        <dbReference type="EMBL" id="COW14108.1"/>
    </source>
</evidence>
<dbReference type="Proteomes" id="UP000044938">
    <property type="component" value="Unassembled WGS sequence"/>
</dbReference>
<dbReference type="AlphaFoldDB" id="A0A0U0S5B8"/>